<evidence type="ECO:0000313" key="5">
    <source>
        <dbReference type="Proteomes" id="UP000192917"/>
    </source>
</evidence>
<dbReference type="Proteomes" id="UP000192917">
    <property type="component" value="Unassembled WGS sequence"/>
</dbReference>
<evidence type="ECO:0000259" key="3">
    <source>
        <dbReference type="Pfam" id="PF16653"/>
    </source>
</evidence>
<dbReference type="EMBL" id="FWZX01000002">
    <property type="protein sequence ID" value="SME97992.1"/>
    <property type="molecule type" value="Genomic_DNA"/>
</dbReference>
<dbReference type="SUPFAM" id="SSF51735">
    <property type="entry name" value="NAD(P)-binding Rossmann-fold domains"/>
    <property type="match status" value="1"/>
</dbReference>
<dbReference type="SUPFAM" id="SSF55347">
    <property type="entry name" value="Glyceraldehyde-3-phosphate dehydrogenase-like, C-terminal domain"/>
    <property type="match status" value="1"/>
</dbReference>
<protein>
    <submittedName>
        <fullName evidence="4">Saccharopine dehydrogenase, NADP-dependent</fullName>
    </submittedName>
</protein>
<dbReference type="STRING" id="560819.SAMN05428998_102133"/>
<dbReference type="InterPro" id="IPR032095">
    <property type="entry name" value="Sacchrp_dh-like_C"/>
</dbReference>
<evidence type="ECO:0000259" key="2">
    <source>
        <dbReference type="Pfam" id="PF03435"/>
    </source>
</evidence>
<evidence type="ECO:0000256" key="1">
    <source>
        <dbReference type="ARBA" id="ARBA00023002"/>
    </source>
</evidence>
<dbReference type="Pfam" id="PF16653">
    <property type="entry name" value="Sacchrp_dh_C"/>
    <property type="match status" value="1"/>
</dbReference>
<dbReference type="PANTHER" id="PTHR11133">
    <property type="entry name" value="SACCHAROPINE DEHYDROGENASE"/>
    <property type="match status" value="1"/>
</dbReference>
<dbReference type="InterPro" id="IPR005097">
    <property type="entry name" value="Sacchrp_dh_NADP-bd"/>
</dbReference>
<sequence length="417" mass="45029">MPDRKYKVMVVGLGLQGRAVLHDLLRQPAVEQVHGVDLASGPAARWAERNALPGHRTLSDLDCSDKARLVAAIRDAQVDLVACMVSPALSHGVAEACIEVGIPFVSSSYTGTLARLDGAARAAGVTVLPEMGFDPGIDLIMAREAVAEFDSVLGLYSYGAGFPEPAACDNPLNYKVTWTFDGVLASYCRDFRMIVDGQERRGSGARLYHAAQLHELEVPGFGTMEAYPNGDAVHYASIFDIQASVRDMGRFALRWPGHNATWRLLADLGLLDDAPPQGGRAGEGAGPSPRQFLARHLEPRLQFRDDERDVAMIVVDAWGRRNGREERVVYRVVDRRDLETGLFAMNRAVGYSVAIGVQLVLDGTVRGGGVLSPVAHVPGARFFQELARRGIAVERETAEVAEHPARRVAAATAAAAE</sequence>
<dbReference type="AlphaFoldDB" id="A0A1Y6BD99"/>
<feature type="domain" description="Saccharopine dehydrogenase NADP binding" evidence="2">
    <location>
        <begin position="8"/>
        <end position="128"/>
    </location>
</feature>
<dbReference type="Gene3D" id="3.30.360.10">
    <property type="entry name" value="Dihydrodipicolinate Reductase, domain 2"/>
    <property type="match status" value="1"/>
</dbReference>
<dbReference type="GO" id="GO:0016491">
    <property type="term" value="F:oxidoreductase activity"/>
    <property type="evidence" value="ECO:0007669"/>
    <property type="project" value="UniProtKB-KW"/>
</dbReference>
<proteinExistence type="predicted"/>
<name>A0A1Y6BD99_9PROT</name>
<dbReference type="Pfam" id="PF03435">
    <property type="entry name" value="Sacchrp_dh_NADP"/>
    <property type="match status" value="1"/>
</dbReference>
<organism evidence="4 5">
    <name type="scientific">Tistlia consotensis USBA 355</name>
    <dbReference type="NCBI Taxonomy" id="560819"/>
    <lineage>
        <taxon>Bacteria</taxon>
        <taxon>Pseudomonadati</taxon>
        <taxon>Pseudomonadota</taxon>
        <taxon>Alphaproteobacteria</taxon>
        <taxon>Rhodospirillales</taxon>
        <taxon>Rhodovibrionaceae</taxon>
        <taxon>Tistlia</taxon>
    </lineage>
</organism>
<dbReference type="InterPro" id="IPR051168">
    <property type="entry name" value="AASS"/>
</dbReference>
<dbReference type="RefSeq" id="WP_085121210.1">
    <property type="nucleotide sequence ID" value="NZ_FWZX01000002.1"/>
</dbReference>
<keyword evidence="1" id="KW-0560">Oxidoreductase</keyword>
<dbReference type="InterPro" id="IPR036291">
    <property type="entry name" value="NAD(P)-bd_dom_sf"/>
</dbReference>
<accession>A0A1Y6BD99</accession>
<reference evidence="4 5" key="1">
    <citation type="submission" date="2017-04" db="EMBL/GenBank/DDBJ databases">
        <authorList>
            <person name="Afonso C.L."/>
            <person name="Miller P.J."/>
            <person name="Scott M.A."/>
            <person name="Spackman E."/>
            <person name="Goraichik I."/>
            <person name="Dimitrov K.M."/>
            <person name="Suarez D.L."/>
            <person name="Swayne D.E."/>
        </authorList>
    </citation>
    <scope>NUCLEOTIDE SEQUENCE [LARGE SCALE GENOMIC DNA]</scope>
    <source>
        <strain evidence="4 5">USBA 355</strain>
    </source>
</reference>
<gene>
    <name evidence="4" type="ORF">SAMN05428998_102133</name>
</gene>
<evidence type="ECO:0000313" key="4">
    <source>
        <dbReference type="EMBL" id="SME97992.1"/>
    </source>
</evidence>
<dbReference type="Gene3D" id="3.40.50.720">
    <property type="entry name" value="NAD(P)-binding Rossmann-like Domain"/>
    <property type="match status" value="1"/>
</dbReference>
<keyword evidence="5" id="KW-1185">Reference proteome</keyword>
<dbReference type="PANTHER" id="PTHR11133:SF22">
    <property type="entry name" value="ALPHA-AMINOADIPIC SEMIALDEHYDE SYNTHASE, MITOCHONDRIAL"/>
    <property type="match status" value="1"/>
</dbReference>
<feature type="domain" description="Saccharopine dehydrogenase-like C-terminal" evidence="3">
    <location>
        <begin position="132"/>
        <end position="391"/>
    </location>
</feature>